<accession>A0A120FRM1</accession>
<dbReference type="Pfam" id="PF07811">
    <property type="entry name" value="TadE"/>
    <property type="match status" value="1"/>
</dbReference>
<feature type="transmembrane region" description="Helical" evidence="1">
    <location>
        <begin position="12"/>
        <end position="31"/>
    </location>
</feature>
<reference evidence="3 4" key="1">
    <citation type="submission" date="2015-11" db="EMBL/GenBank/DDBJ databases">
        <title>Draft Genome Sequence of the Strain BR 10423 (Rhizobium sp.) isolated from nodules of Mimosa pudica.</title>
        <authorList>
            <person name="Barauna A.C."/>
            <person name="Zilli J.E."/>
            <person name="Simoes-Araujo J.L."/>
            <person name="Reis V.M."/>
            <person name="James E.K."/>
            <person name="Reis F.B.Jr."/>
            <person name="Rouws L.F."/>
            <person name="Passos S.R."/>
            <person name="Gois S.R."/>
        </authorList>
    </citation>
    <scope>NUCLEOTIDE SEQUENCE [LARGE SCALE GENOMIC DNA]</scope>
    <source>
        <strain evidence="3 4">BR10423</strain>
    </source>
</reference>
<dbReference type="Proteomes" id="UP000068164">
    <property type="component" value="Unassembled WGS sequence"/>
</dbReference>
<keyword evidence="4" id="KW-1185">Reference proteome</keyword>
<keyword evidence="1" id="KW-1133">Transmembrane helix</keyword>
<evidence type="ECO:0000256" key="1">
    <source>
        <dbReference type="SAM" id="Phobius"/>
    </source>
</evidence>
<organism evidence="3 4">
    <name type="scientific">Rhizobium altiplani</name>
    <dbReference type="NCBI Taxonomy" id="1864509"/>
    <lineage>
        <taxon>Bacteria</taxon>
        <taxon>Pseudomonadati</taxon>
        <taxon>Pseudomonadota</taxon>
        <taxon>Alphaproteobacteria</taxon>
        <taxon>Hyphomicrobiales</taxon>
        <taxon>Rhizobiaceae</taxon>
        <taxon>Rhizobium/Agrobacterium group</taxon>
        <taxon>Rhizobium</taxon>
    </lineage>
</organism>
<dbReference type="AlphaFoldDB" id="A0A120FRM1"/>
<evidence type="ECO:0000313" key="3">
    <source>
        <dbReference type="EMBL" id="KWV60322.1"/>
    </source>
</evidence>
<dbReference type="OrthoDB" id="7990385at2"/>
<protein>
    <recommendedName>
        <fullName evidence="2">TadE-like domain-containing protein</fullName>
    </recommendedName>
</protein>
<feature type="domain" description="TadE-like" evidence="2">
    <location>
        <begin position="10"/>
        <end position="52"/>
    </location>
</feature>
<sequence length="183" mass="19630">MTRFRTAVDGATAVEFAIIAPVLIFLTFAIVESGIAFAADIVLKNATYDAARTGRTGFVSENSTQDATVKAKIRNQAGVFMDADKLVITSLSYKGFDALKKPEPFTDKNGNGVRDDGENFTDVNGNGVYDIDQGANGYGGTAQVVLYTVTYPWTFHTPVLKQLVGNDGTVELTATAVVQNEPY</sequence>
<comment type="caution">
    <text evidence="3">The sequence shown here is derived from an EMBL/GenBank/DDBJ whole genome shotgun (WGS) entry which is preliminary data.</text>
</comment>
<evidence type="ECO:0000259" key="2">
    <source>
        <dbReference type="Pfam" id="PF07811"/>
    </source>
</evidence>
<keyword evidence="1" id="KW-0472">Membrane</keyword>
<gene>
    <name evidence="3" type="ORF">AS026_00520</name>
</gene>
<evidence type="ECO:0000313" key="4">
    <source>
        <dbReference type="Proteomes" id="UP000068164"/>
    </source>
</evidence>
<dbReference type="EMBL" id="LNCD01000001">
    <property type="protein sequence ID" value="KWV60322.1"/>
    <property type="molecule type" value="Genomic_DNA"/>
</dbReference>
<proteinExistence type="predicted"/>
<name>A0A120FRM1_9HYPH</name>
<keyword evidence="1" id="KW-0812">Transmembrane</keyword>
<dbReference type="InterPro" id="IPR012495">
    <property type="entry name" value="TadE-like_dom"/>
</dbReference>